<proteinExistence type="predicted"/>
<reference evidence="1" key="2">
    <citation type="journal article" date="2015" name="Fish Shellfish Immunol.">
        <title>Early steps in the European eel (Anguilla anguilla)-Vibrio vulnificus interaction in the gills: Role of the RtxA13 toxin.</title>
        <authorList>
            <person name="Callol A."/>
            <person name="Pajuelo D."/>
            <person name="Ebbesson L."/>
            <person name="Teles M."/>
            <person name="MacKenzie S."/>
            <person name="Amaro C."/>
        </authorList>
    </citation>
    <scope>NUCLEOTIDE SEQUENCE</scope>
</reference>
<protein>
    <submittedName>
        <fullName evidence="1">Uncharacterized protein</fullName>
    </submittedName>
</protein>
<accession>A0A0E9Y1Q2</accession>
<sequence length="23" mass="2611">MYSVVWLNTDGIPVLVSVVDKFE</sequence>
<reference evidence="1" key="1">
    <citation type="submission" date="2014-11" db="EMBL/GenBank/DDBJ databases">
        <authorList>
            <person name="Amaro Gonzalez C."/>
        </authorList>
    </citation>
    <scope>NUCLEOTIDE SEQUENCE</scope>
</reference>
<dbReference type="AlphaFoldDB" id="A0A0E9Y1Q2"/>
<organism evidence="1">
    <name type="scientific">Anguilla anguilla</name>
    <name type="common">European freshwater eel</name>
    <name type="synonym">Muraena anguilla</name>
    <dbReference type="NCBI Taxonomy" id="7936"/>
    <lineage>
        <taxon>Eukaryota</taxon>
        <taxon>Metazoa</taxon>
        <taxon>Chordata</taxon>
        <taxon>Craniata</taxon>
        <taxon>Vertebrata</taxon>
        <taxon>Euteleostomi</taxon>
        <taxon>Actinopterygii</taxon>
        <taxon>Neopterygii</taxon>
        <taxon>Teleostei</taxon>
        <taxon>Anguilliformes</taxon>
        <taxon>Anguillidae</taxon>
        <taxon>Anguilla</taxon>
    </lineage>
</organism>
<evidence type="ECO:0000313" key="1">
    <source>
        <dbReference type="EMBL" id="JAI07914.1"/>
    </source>
</evidence>
<name>A0A0E9Y1Q2_ANGAN</name>
<dbReference type="EMBL" id="GBXM01000664">
    <property type="protein sequence ID" value="JAI07914.1"/>
    <property type="molecule type" value="Transcribed_RNA"/>
</dbReference>